<dbReference type="EMBL" id="UYJE01000644">
    <property type="protein sequence ID" value="VDH94841.1"/>
    <property type="molecule type" value="Genomic_DNA"/>
</dbReference>
<organism evidence="1 2">
    <name type="scientific">Mytilus galloprovincialis</name>
    <name type="common">Mediterranean mussel</name>
    <dbReference type="NCBI Taxonomy" id="29158"/>
    <lineage>
        <taxon>Eukaryota</taxon>
        <taxon>Metazoa</taxon>
        <taxon>Spiralia</taxon>
        <taxon>Lophotrochozoa</taxon>
        <taxon>Mollusca</taxon>
        <taxon>Bivalvia</taxon>
        <taxon>Autobranchia</taxon>
        <taxon>Pteriomorphia</taxon>
        <taxon>Mytilida</taxon>
        <taxon>Mytiloidea</taxon>
        <taxon>Mytilidae</taxon>
        <taxon>Mytilinae</taxon>
        <taxon>Mytilus</taxon>
    </lineage>
</organism>
<comment type="caution">
    <text evidence="1">The sequence shown here is derived from an EMBL/GenBank/DDBJ whole genome shotgun (WGS) entry which is preliminary data.</text>
</comment>
<sequence length="785" mass="90314">MNIFIPLIFAYLATPKLMFDFKCPHRSHWTLRATTECEMKQFYHCLNDTNSMSFREKCLKPVDSPPGLRGVFSGQLNAKLCPDNQFSPCISWSNNGPECQYQKQLCNEEGQVVVDNGSNIRDIEMSIDDNSSENKKEEINQSSVTDQVLDISTVSTGVDDKRLLKTVKHLSKFSGLKNKMNKTSVLILKGRQGTGKKTLAKCLRGLYSWKRCKIIDLRIGLTNTSFNIIDSDENITALRNEIESCLTNSKGTKLIIVVETFPYNFVTFLKKISKGPAGLVDLDIPNFYNDTDRGKILKLQMKINNIYLKDELNHSQSKNVSETISIEMFNNLLSEDTLLGFPSMCALFCSHVDHIKLGIKYVRQPPSTLVEKLDELRKQGESDDCSAIQYCLLVSVLLRYRDEMSLREMIKNFLTKNMREIYPKKERVKFDVPYVEAIAYSLMPYYLNSSNSGLKFSDHLIYQAVLISHGKKHPFKVLGECNICDIILFLRPAKYRPLHDEMVLKVEYSHFVTRVTRSVRLDDSIVDSIIKHIIDFTENYDETDLLLSIIKNIKSDKLYTHNSRLGFFRQCGVYASKFFEDLNPEIYAYCLAWEYIFVKMENNENRLNEFKDTVIACDADVIGKVLHTSIDKFGNTLFHYFIIWNGKEEQTIISILLSKSTKGELSDKDIANIWASSKLDNTNGLTPLHFAVFFGRYTFCLNCTSMKNITRNQVRWFKSAWNAITKPKEKDNIKRLLQSGIINNSNDVKDYIDKKIMFETDLIPSKSDIKFGDKCEFDHIKSILQ</sequence>
<gene>
    <name evidence="1" type="ORF">MGAL_10B006750</name>
</gene>
<reference evidence="1" key="1">
    <citation type="submission" date="2018-11" db="EMBL/GenBank/DDBJ databases">
        <authorList>
            <person name="Alioto T."/>
            <person name="Alioto T."/>
        </authorList>
    </citation>
    <scope>NUCLEOTIDE SEQUENCE</scope>
</reference>
<proteinExistence type="predicted"/>
<evidence type="ECO:0000313" key="2">
    <source>
        <dbReference type="Proteomes" id="UP000596742"/>
    </source>
</evidence>
<protein>
    <submittedName>
        <fullName evidence="1">Uncharacterized protein</fullName>
    </submittedName>
</protein>
<dbReference type="OrthoDB" id="10405872at2759"/>
<name>A0A8B6BSC7_MYTGA</name>
<keyword evidence="2" id="KW-1185">Reference proteome</keyword>
<dbReference type="AlphaFoldDB" id="A0A8B6BSC7"/>
<accession>A0A8B6BSC7</accession>
<dbReference type="Proteomes" id="UP000596742">
    <property type="component" value="Unassembled WGS sequence"/>
</dbReference>
<evidence type="ECO:0000313" key="1">
    <source>
        <dbReference type="EMBL" id="VDH94841.1"/>
    </source>
</evidence>